<dbReference type="InterPro" id="IPR039424">
    <property type="entry name" value="SBP_5"/>
</dbReference>
<evidence type="ECO:0000313" key="4">
    <source>
        <dbReference type="EMBL" id="PPE71101.1"/>
    </source>
</evidence>
<protein>
    <submittedName>
        <fullName evidence="4">ABC transporter substrate-binding protein</fullName>
    </submittedName>
    <submittedName>
        <fullName evidence="5">Peptide/nickel transport system substrate-binding protein</fullName>
    </submittedName>
</protein>
<gene>
    <name evidence="4" type="ORF">C1702_03835</name>
    <name evidence="5" type="ORF">EV676_104203</name>
</gene>
<dbReference type="Gene3D" id="3.40.190.10">
    <property type="entry name" value="Periplasmic binding protein-like II"/>
    <property type="match status" value="1"/>
</dbReference>
<feature type="domain" description="Solute-binding protein family 5" evidence="3">
    <location>
        <begin position="86"/>
        <end position="450"/>
    </location>
</feature>
<evidence type="ECO:0000256" key="1">
    <source>
        <dbReference type="ARBA" id="ARBA00005695"/>
    </source>
</evidence>
<evidence type="ECO:0000313" key="6">
    <source>
        <dbReference type="Proteomes" id="UP000239406"/>
    </source>
</evidence>
<dbReference type="InterPro" id="IPR006311">
    <property type="entry name" value="TAT_signal"/>
</dbReference>
<dbReference type="GO" id="GO:1904680">
    <property type="term" value="F:peptide transmembrane transporter activity"/>
    <property type="evidence" value="ECO:0007669"/>
    <property type="project" value="TreeGrafter"/>
</dbReference>
<reference evidence="4 6" key="1">
    <citation type="submission" date="2018-02" db="EMBL/GenBank/DDBJ databases">
        <title>Reclassifiation of [Polyangium] brachysporum DSM 7029 as Guopingzhaonella breviflexa gen. nov., sp. nov., a member of the family Comamonadaceae.</title>
        <authorList>
            <person name="Tang B."/>
        </authorList>
    </citation>
    <scope>NUCLEOTIDE SEQUENCE [LARGE SCALE GENOMIC DNA]</scope>
    <source>
        <strain evidence="4 6">DSM 15344</strain>
    </source>
</reference>
<proteinExistence type="inferred from homology"/>
<comment type="caution">
    <text evidence="4">The sequence shown here is derived from an EMBL/GenBank/DDBJ whole genome shotgun (WGS) entry which is preliminary data.</text>
</comment>
<dbReference type="SUPFAM" id="SSF53850">
    <property type="entry name" value="Periplasmic binding protein-like II"/>
    <property type="match status" value="1"/>
</dbReference>
<dbReference type="OrthoDB" id="9801799at2"/>
<dbReference type="Pfam" id="PF00496">
    <property type="entry name" value="SBP_bac_5"/>
    <property type="match status" value="1"/>
</dbReference>
<dbReference type="AlphaFoldDB" id="A0A2S5T7Z8"/>
<dbReference type="Gene3D" id="3.10.105.10">
    <property type="entry name" value="Dipeptide-binding Protein, Domain 3"/>
    <property type="match status" value="1"/>
</dbReference>
<dbReference type="GO" id="GO:0030288">
    <property type="term" value="C:outer membrane-bounded periplasmic space"/>
    <property type="evidence" value="ECO:0007669"/>
    <property type="project" value="UniProtKB-ARBA"/>
</dbReference>
<dbReference type="Proteomes" id="UP000294772">
    <property type="component" value="Unassembled WGS sequence"/>
</dbReference>
<dbReference type="GO" id="GO:0043190">
    <property type="term" value="C:ATP-binding cassette (ABC) transporter complex"/>
    <property type="evidence" value="ECO:0007669"/>
    <property type="project" value="InterPro"/>
</dbReference>
<dbReference type="PROSITE" id="PS51318">
    <property type="entry name" value="TAT"/>
    <property type="match status" value="1"/>
</dbReference>
<organism evidence="4 6">
    <name type="scientific">Caldimonas thermodepolymerans</name>
    <dbReference type="NCBI Taxonomy" id="215580"/>
    <lineage>
        <taxon>Bacteria</taxon>
        <taxon>Pseudomonadati</taxon>
        <taxon>Pseudomonadota</taxon>
        <taxon>Betaproteobacteria</taxon>
        <taxon>Burkholderiales</taxon>
        <taxon>Sphaerotilaceae</taxon>
        <taxon>Caldimonas</taxon>
    </lineage>
</organism>
<dbReference type="InterPro" id="IPR030678">
    <property type="entry name" value="Peptide/Ni-bd"/>
</dbReference>
<keyword evidence="2" id="KW-0732">Signal</keyword>
<evidence type="ECO:0000313" key="7">
    <source>
        <dbReference type="Proteomes" id="UP000294772"/>
    </source>
</evidence>
<sequence length="542" mass="60206">MGQHRFDSSRRELLQWGAAGLAGAALPVAGLAQATRETPRRGGTLTYLVFPEPPVLTTIAHSAGASVLVSGKVVEGLLTYDFQLNPQPQLATAWTISPDGLTYTFKLRQGVRWHDGKPFTSADVAHSIQLLKEFHPRGRATFSRVAEIRTPDAHTVVLRLSQPVPYLITALAASESPIVPRHLYGDGKADTNPYNNKPVGTGPFIFKEWVRGSHVLYERNPHYWDGDKPYIDRLIARFIPDAAARVAAIENGEVLLAPASPVPLSEVERLKARPNLVFETRGYEYINNVYRIEFNLENPVLQDLRVRQAIAHAVDRAHMLKVAWYGQGQVIPGPVHPSLSRFYEPDLPVLPFDLKAAARLLDEAGLPLGKAGPNKRLVLQATPIPNEFGQRIADYLKQALGRIGIELRITSQDFASYVRRIYTQRDFDLHVSVMSNTFDPTVGIQRLYWSKNFKRGLPFSNGSGYQNPEVDRLLEAASAEPDPAKRRALIVEFQRHIARDLPDITLLAQQNFTVADRRVRNHTVGADGTAGNLADVWLAADA</sequence>
<evidence type="ECO:0000256" key="2">
    <source>
        <dbReference type="ARBA" id="ARBA00022729"/>
    </source>
</evidence>
<reference evidence="5 7" key="2">
    <citation type="submission" date="2019-03" db="EMBL/GenBank/DDBJ databases">
        <title>Genomic Encyclopedia of Type Strains, Phase IV (KMG-IV): sequencing the most valuable type-strain genomes for metagenomic binning, comparative biology and taxonomic classification.</title>
        <authorList>
            <person name="Goeker M."/>
        </authorList>
    </citation>
    <scope>NUCLEOTIDE SEQUENCE [LARGE SCALE GENOMIC DNA]</scope>
    <source>
        <strain evidence="5 7">DSM 15264</strain>
    </source>
</reference>
<dbReference type="InterPro" id="IPR000914">
    <property type="entry name" value="SBP_5_dom"/>
</dbReference>
<dbReference type="PANTHER" id="PTHR30290">
    <property type="entry name" value="PERIPLASMIC BINDING COMPONENT OF ABC TRANSPORTER"/>
    <property type="match status" value="1"/>
</dbReference>
<dbReference type="CDD" id="cd08517">
    <property type="entry name" value="PBP2_NikA_DppA_OppA_like_13"/>
    <property type="match status" value="1"/>
</dbReference>
<evidence type="ECO:0000259" key="3">
    <source>
        <dbReference type="Pfam" id="PF00496"/>
    </source>
</evidence>
<accession>A0A2S5T7Z8</accession>
<comment type="similarity">
    <text evidence="1">Belongs to the bacterial solute-binding protein 5 family.</text>
</comment>
<name>A0A2S5T7Z8_9BURK</name>
<keyword evidence="6" id="KW-1185">Reference proteome</keyword>
<dbReference type="RefSeq" id="WP_104356362.1">
    <property type="nucleotide sequence ID" value="NZ_CALFFA010000016.1"/>
</dbReference>
<dbReference type="PANTHER" id="PTHR30290:SF38">
    <property type="entry name" value="D,D-DIPEPTIDE-BINDING PERIPLASMIC PROTEIN DDPA-RELATED"/>
    <property type="match status" value="1"/>
</dbReference>
<dbReference type="EMBL" id="PSNY01000003">
    <property type="protein sequence ID" value="PPE71101.1"/>
    <property type="molecule type" value="Genomic_DNA"/>
</dbReference>
<dbReference type="GO" id="GO:0015833">
    <property type="term" value="P:peptide transport"/>
    <property type="evidence" value="ECO:0007669"/>
    <property type="project" value="TreeGrafter"/>
</dbReference>
<dbReference type="EMBL" id="SLXF01000004">
    <property type="protein sequence ID" value="TCP07647.1"/>
    <property type="molecule type" value="Genomic_DNA"/>
</dbReference>
<evidence type="ECO:0000313" key="5">
    <source>
        <dbReference type="EMBL" id="TCP07647.1"/>
    </source>
</evidence>
<dbReference type="Proteomes" id="UP000239406">
    <property type="component" value="Unassembled WGS sequence"/>
</dbReference>
<dbReference type="PIRSF" id="PIRSF002741">
    <property type="entry name" value="MppA"/>
    <property type="match status" value="1"/>
</dbReference>